<feature type="repeat" description="Solcar" evidence="10">
    <location>
        <begin position="187"/>
        <end position="273"/>
    </location>
</feature>
<dbReference type="FunFam" id="1.50.40.10:FF:000098">
    <property type="entry name" value="Mitochondrial substrate carrier family protein"/>
    <property type="match status" value="1"/>
</dbReference>
<evidence type="ECO:0000256" key="6">
    <source>
        <dbReference type="ARBA" id="ARBA00022792"/>
    </source>
</evidence>
<evidence type="ECO:0000256" key="8">
    <source>
        <dbReference type="ARBA" id="ARBA00023128"/>
    </source>
</evidence>
<dbReference type="Pfam" id="PF00153">
    <property type="entry name" value="Mito_carr"/>
    <property type="match status" value="3"/>
</dbReference>
<comment type="subcellular location">
    <subcellularLocation>
        <location evidence="1">Mitochondrion inner membrane</location>
        <topology evidence="1">Multi-pass membrane protein</topology>
    </subcellularLocation>
</comment>
<dbReference type="OrthoDB" id="270584at2759"/>
<dbReference type="SUPFAM" id="SSF103506">
    <property type="entry name" value="Mitochondrial carrier"/>
    <property type="match status" value="1"/>
</dbReference>
<evidence type="ECO:0000256" key="3">
    <source>
        <dbReference type="ARBA" id="ARBA00022448"/>
    </source>
</evidence>
<keyword evidence="4 10" id="KW-0812">Transmembrane</keyword>
<dbReference type="eggNOG" id="KOG0036">
    <property type="taxonomic scope" value="Eukaryota"/>
</dbReference>
<dbReference type="AlphaFoldDB" id="F0ZJB6"/>
<evidence type="ECO:0000313" key="12">
    <source>
        <dbReference type="EMBL" id="EGC35934.1"/>
    </source>
</evidence>
<dbReference type="GO" id="GO:0005347">
    <property type="term" value="F:ATP transmembrane transporter activity"/>
    <property type="evidence" value="ECO:0000318"/>
    <property type="project" value="GO_Central"/>
</dbReference>
<evidence type="ECO:0000256" key="9">
    <source>
        <dbReference type="ARBA" id="ARBA00023136"/>
    </source>
</evidence>
<dbReference type="VEuPathDB" id="AmoebaDB:DICPUDRAFT_32594"/>
<feature type="repeat" description="Solcar" evidence="10">
    <location>
        <begin position="88"/>
        <end position="174"/>
    </location>
</feature>
<evidence type="ECO:0000256" key="1">
    <source>
        <dbReference type="ARBA" id="ARBA00004448"/>
    </source>
</evidence>
<dbReference type="GeneID" id="10500392"/>
<gene>
    <name evidence="12" type="ORF">DICPUDRAFT_32594</name>
</gene>
<evidence type="ECO:0000256" key="2">
    <source>
        <dbReference type="ARBA" id="ARBA00006375"/>
    </source>
</evidence>
<sequence length="285" mass="31234">MIAGSIAGVASRTSTAPLERVKIMYQLNHSRHSMSFLQTCRTVWSDGGFRGLFRGNLANILKVSPESAVKFATYEYIKRLFAASDADLTSAQRFVSGAVAGIVSHTSLFPLECVRMRLSAEPAGTYSGIIDCFKKVAQSEGSIKPFYRGLGASIVSTIPHSGVNMMVYEFLKFEVVKRTGAEFPTPTQLLLCASASSVCGQLVGYPFHVIKCRLITGGTIANPEKYNGLFDGMKKIISKEGPKGLYKGIMPNFAKSIPSHGITFVTYEFFKKAFDINLEKKEKKH</sequence>
<dbReference type="Gene3D" id="1.50.40.10">
    <property type="entry name" value="Mitochondrial carrier domain"/>
    <property type="match status" value="1"/>
</dbReference>
<evidence type="ECO:0000256" key="10">
    <source>
        <dbReference type="PROSITE-ProRule" id="PRU00282"/>
    </source>
</evidence>
<keyword evidence="7" id="KW-1133">Transmembrane helix</keyword>
<dbReference type="RefSeq" id="XP_003287507.1">
    <property type="nucleotide sequence ID" value="XM_003287459.1"/>
</dbReference>
<keyword evidence="13" id="KW-1185">Reference proteome</keyword>
<keyword evidence="8" id="KW-0496">Mitochondrion</keyword>
<dbReference type="EMBL" id="GL871042">
    <property type="protein sequence ID" value="EGC35934.1"/>
    <property type="molecule type" value="Genomic_DNA"/>
</dbReference>
<evidence type="ECO:0000256" key="7">
    <source>
        <dbReference type="ARBA" id="ARBA00022989"/>
    </source>
</evidence>
<dbReference type="KEGG" id="dpp:DICPUDRAFT_32594"/>
<dbReference type="InterPro" id="IPR002067">
    <property type="entry name" value="MCP"/>
</dbReference>
<keyword evidence="9 10" id="KW-0472">Membrane</keyword>
<feature type="repeat" description="Solcar" evidence="10">
    <location>
        <begin position="1"/>
        <end position="80"/>
    </location>
</feature>
<dbReference type="InterPro" id="IPR018108">
    <property type="entry name" value="MCP_transmembrane"/>
</dbReference>
<evidence type="ECO:0000256" key="5">
    <source>
        <dbReference type="ARBA" id="ARBA00022737"/>
    </source>
</evidence>
<evidence type="ECO:0008006" key="14">
    <source>
        <dbReference type="Google" id="ProtNLM"/>
    </source>
</evidence>
<accession>F0ZJB6</accession>
<dbReference type="GO" id="GO:0015867">
    <property type="term" value="P:ATP transport"/>
    <property type="evidence" value="ECO:0000318"/>
    <property type="project" value="GO_Central"/>
</dbReference>
<dbReference type="STRING" id="5786.F0ZJB6"/>
<dbReference type="PROSITE" id="PS50920">
    <property type="entry name" value="SOLCAR"/>
    <property type="match status" value="3"/>
</dbReference>
<name>F0ZJB6_DICPU</name>
<dbReference type="Proteomes" id="UP000001064">
    <property type="component" value="Unassembled WGS sequence"/>
</dbReference>
<evidence type="ECO:0000256" key="4">
    <source>
        <dbReference type="ARBA" id="ARBA00022692"/>
    </source>
</evidence>
<comment type="similarity">
    <text evidence="2 11">Belongs to the mitochondrial carrier (TC 2.A.29) family.</text>
</comment>
<dbReference type="PRINTS" id="PR00926">
    <property type="entry name" value="MITOCARRIER"/>
</dbReference>
<keyword evidence="6" id="KW-0999">Mitochondrion inner membrane</keyword>
<reference evidence="13" key="1">
    <citation type="journal article" date="2011" name="Genome Biol.">
        <title>Comparative genomics of the social amoebae Dictyostelium discoideum and Dictyostelium purpureum.</title>
        <authorList>
            <consortium name="US DOE Joint Genome Institute (JGI-PGF)"/>
            <person name="Sucgang R."/>
            <person name="Kuo A."/>
            <person name="Tian X."/>
            <person name="Salerno W."/>
            <person name="Parikh A."/>
            <person name="Feasley C.L."/>
            <person name="Dalin E."/>
            <person name="Tu H."/>
            <person name="Huang E."/>
            <person name="Barry K."/>
            <person name="Lindquist E."/>
            <person name="Shapiro H."/>
            <person name="Bruce D."/>
            <person name="Schmutz J."/>
            <person name="Salamov A."/>
            <person name="Fey P."/>
            <person name="Gaudet P."/>
            <person name="Anjard C."/>
            <person name="Babu M.M."/>
            <person name="Basu S."/>
            <person name="Bushmanova Y."/>
            <person name="van der Wel H."/>
            <person name="Katoh-Kurasawa M."/>
            <person name="Dinh C."/>
            <person name="Coutinho P.M."/>
            <person name="Saito T."/>
            <person name="Elias M."/>
            <person name="Schaap P."/>
            <person name="Kay R.R."/>
            <person name="Henrissat B."/>
            <person name="Eichinger L."/>
            <person name="Rivero F."/>
            <person name="Putnam N.H."/>
            <person name="West C.M."/>
            <person name="Loomis W.F."/>
            <person name="Chisholm R.L."/>
            <person name="Shaulsky G."/>
            <person name="Strassmann J.E."/>
            <person name="Queller D.C."/>
            <person name="Kuspa A."/>
            <person name="Grigoriev I.V."/>
        </authorList>
    </citation>
    <scope>NUCLEOTIDE SEQUENCE [LARGE SCALE GENOMIC DNA]</scope>
    <source>
        <strain evidence="13">QSDP1</strain>
    </source>
</reference>
<dbReference type="GO" id="GO:0015866">
    <property type="term" value="P:ADP transport"/>
    <property type="evidence" value="ECO:0000318"/>
    <property type="project" value="GO_Central"/>
</dbReference>
<keyword evidence="5" id="KW-0677">Repeat</keyword>
<dbReference type="InParanoid" id="F0ZJB6"/>
<evidence type="ECO:0000256" key="11">
    <source>
        <dbReference type="RuleBase" id="RU000488"/>
    </source>
</evidence>
<proteinExistence type="inferred from homology"/>
<protein>
    <recommendedName>
        <fullName evidence="14">Mitochondrial substrate carrier family protein</fullName>
    </recommendedName>
</protein>
<dbReference type="GO" id="GO:0005743">
    <property type="term" value="C:mitochondrial inner membrane"/>
    <property type="evidence" value="ECO:0007669"/>
    <property type="project" value="UniProtKB-SubCell"/>
</dbReference>
<dbReference type="InterPro" id="IPR023395">
    <property type="entry name" value="MCP_dom_sf"/>
</dbReference>
<keyword evidence="3 11" id="KW-0813">Transport</keyword>
<evidence type="ECO:0000313" key="13">
    <source>
        <dbReference type="Proteomes" id="UP000001064"/>
    </source>
</evidence>
<dbReference type="FunCoup" id="F0ZJB6">
    <property type="interactions" value="283"/>
</dbReference>
<organism evidence="12 13">
    <name type="scientific">Dictyostelium purpureum</name>
    <name type="common">Slime mold</name>
    <dbReference type="NCBI Taxonomy" id="5786"/>
    <lineage>
        <taxon>Eukaryota</taxon>
        <taxon>Amoebozoa</taxon>
        <taxon>Evosea</taxon>
        <taxon>Eumycetozoa</taxon>
        <taxon>Dictyostelia</taxon>
        <taxon>Dictyosteliales</taxon>
        <taxon>Dictyosteliaceae</taxon>
        <taxon>Dictyostelium</taxon>
    </lineage>
</organism>
<dbReference type="PANTHER" id="PTHR24089">
    <property type="entry name" value="SOLUTE CARRIER FAMILY 25"/>
    <property type="match status" value="1"/>
</dbReference>
<dbReference type="OMA" id="RHMIRTE"/>